<proteinExistence type="predicted"/>
<feature type="transmembrane region" description="Helical" evidence="1">
    <location>
        <begin position="117"/>
        <end position="141"/>
    </location>
</feature>
<name>A0AAV9NBP7_9EURO</name>
<evidence type="ECO:0008006" key="4">
    <source>
        <dbReference type="Google" id="ProtNLM"/>
    </source>
</evidence>
<feature type="transmembrane region" description="Helical" evidence="1">
    <location>
        <begin position="20"/>
        <end position="40"/>
    </location>
</feature>
<dbReference type="EMBL" id="JAVRRD010000011">
    <property type="protein sequence ID" value="KAK5053896.1"/>
    <property type="molecule type" value="Genomic_DNA"/>
</dbReference>
<keyword evidence="1" id="KW-0812">Transmembrane</keyword>
<feature type="transmembrane region" description="Helical" evidence="1">
    <location>
        <begin position="60"/>
        <end position="79"/>
    </location>
</feature>
<evidence type="ECO:0000256" key="1">
    <source>
        <dbReference type="SAM" id="Phobius"/>
    </source>
</evidence>
<keyword evidence="1" id="KW-0472">Membrane</keyword>
<protein>
    <recommendedName>
        <fullName evidence="4">MARVEL domain-containing protein</fullName>
    </recommendedName>
</protein>
<organism evidence="2 3">
    <name type="scientific">Exophiala bonariae</name>
    <dbReference type="NCBI Taxonomy" id="1690606"/>
    <lineage>
        <taxon>Eukaryota</taxon>
        <taxon>Fungi</taxon>
        <taxon>Dikarya</taxon>
        <taxon>Ascomycota</taxon>
        <taxon>Pezizomycotina</taxon>
        <taxon>Eurotiomycetes</taxon>
        <taxon>Chaetothyriomycetidae</taxon>
        <taxon>Chaetothyriales</taxon>
        <taxon>Herpotrichiellaceae</taxon>
        <taxon>Exophiala</taxon>
    </lineage>
</organism>
<feature type="transmembrane region" description="Helical" evidence="1">
    <location>
        <begin position="91"/>
        <end position="111"/>
    </location>
</feature>
<dbReference type="GeneID" id="89970074"/>
<accession>A0AAV9NBP7</accession>
<sequence length="207" mass="22643">MQRSVENAFISASEKNRSLAFWSVSLRFLATLFILVGLGLQIGAATLNSDNFEIWISPESFVFLGIGLIWNVTEFIVRFQKKTGMHPGAHVAFDLILFGGLFSSGLIQILINYWESLPVAAGSVKIVCCLLHFVLFVFACVDCHRLRTKNAADLVAQAVASLKDNEQFELSSVGAVKEVAPGMALISIKTLAKLQNTVCEKCGETKI</sequence>
<keyword evidence="1" id="KW-1133">Transmembrane helix</keyword>
<evidence type="ECO:0000313" key="2">
    <source>
        <dbReference type="EMBL" id="KAK5053896.1"/>
    </source>
</evidence>
<evidence type="ECO:0000313" key="3">
    <source>
        <dbReference type="Proteomes" id="UP001358417"/>
    </source>
</evidence>
<comment type="caution">
    <text evidence="2">The sequence shown here is derived from an EMBL/GenBank/DDBJ whole genome shotgun (WGS) entry which is preliminary data.</text>
</comment>
<dbReference type="AlphaFoldDB" id="A0AAV9NBP7"/>
<reference evidence="2 3" key="1">
    <citation type="submission" date="2023-08" db="EMBL/GenBank/DDBJ databases">
        <title>Black Yeasts Isolated from many extreme environments.</title>
        <authorList>
            <person name="Coleine C."/>
            <person name="Stajich J.E."/>
            <person name="Selbmann L."/>
        </authorList>
    </citation>
    <scope>NUCLEOTIDE SEQUENCE [LARGE SCALE GENOMIC DNA]</scope>
    <source>
        <strain evidence="2 3">CCFEE 5792</strain>
    </source>
</reference>
<keyword evidence="3" id="KW-1185">Reference proteome</keyword>
<dbReference type="Proteomes" id="UP001358417">
    <property type="component" value="Unassembled WGS sequence"/>
</dbReference>
<gene>
    <name evidence="2" type="ORF">LTR84_001858</name>
</gene>
<dbReference type="RefSeq" id="XP_064707021.1">
    <property type="nucleotide sequence ID" value="XM_064845476.1"/>
</dbReference>